<gene>
    <name evidence="2" type="ORF">LAZ67_4001554</name>
</gene>
<dbReference type="EMBL" id="CP092866">
    <property type="protein sequence ID" value="UYV66402.1"/>
    <property type="molecule type" value="Genomic_DNA"/>
</dbReference>
<name>A0ABY6KC13_9ARAC</name>
<sequence>MWQVPETHLRFIVGAIIGEGERKLVDEQTEMKLRSLGYQCDQLPAVEYVVMTSFPYKSTLSILVAFLKVYPSFRKYIQTMIIMEKQLSAHPMLEVYTEEEILFVAPLVRHADFYLPSVRQAEGEELKKSPDEETASSFTFPLASSSSASQLSDHSTDSSFEELHMEEAEPS</sequence>
<protein>
    <submittedName>
        <fullName evidence="2">TEX264</fullName>
    </submittedName>
</protein>
<reference evidence="2 3" key="1">
    <citation type="submission" date="2022-01" db="EMBL/GenBank/DDBJ databases">
        <title>A chromosomal length assembly of Cordylochernes scorpioides.</title>
        <authorList>
            <person name="Zeh D."/>
            <person name="Zeh J."/>
        </authorList>
    </citation>
    <scope>NUCLEOTIDE SEQUENCE [LARGE SCALE GENOMIC DNA]</scope>
    <source>
        <strain evidence="2">IN4F17</strain>
        <tissue evidence="2">Whole Body</tissue>
    </source>
</reference>
<proteinExistence type="predicted"/>
<evidence type="ECO:0000313" key="2">
    <source>
        <dbReference type="EMBL" id="UYV66402.1"/>
    </source>
</evidence>
<evidence type="ECO:0000256" key="1">
    <source>
        <dbReference type="SAM" id="MobiDB-lite"/>
    </source>
</evidence>
<accession>A0ABY6KC13</accession>
<dbReference type="Proteomes" id="UP001235939">
    <property type="component" value="Chromosome 04"/>
</dbReference>
<keyword evidence="3" id="KW-1185">Reference proteome</keyword>
<feature type="compositionally biased region" description="Low complexity" evidence="1">
    <location>
        <begin position="135"/>
        <end position="153"/>
    </location>
</feature>
<feature type="compositionally biased region" description="Basic and acidic residues" evidence="1">
    <location>
        <begin position="161"/>
        <end position="171"/>
    </location>
</feature>
<dbReference type="PANTHER" id="PTHR15949">
    <property type="entry name" value="TESTIS-EXPRESSED PROTEIN 264"/>
    <property type="match status" value="1"/>
</dbReference>
<feature type="region of interest" description="Disordered" evidence="1">
    <location>
        <begin position="122"/>
        <end position="171"/>
    </location>
</feature>
<evidence type="ECO:0000313" key="3">
    <source>
        <dbReference type="Proteomes" id="UP001235939"/>
    </source>
</evidence>
<dbReference type="PANTHER" id="PTHR15949:SF3">
    <property type="entry name" value="TESTIS-EXPRESSED PROTEIN 264"/>
    <property type="match status" value="1"/>
</dbReference>
<organism evidence="2 3">
    <name type="scientific">Cordylochernes scorpioides</name>
    <dbReference type="NCBI Taxonomy" id="51811"/>
    <lineage>
        <taxon>Eukaryota</taxon>
        <taxon>Metazoa</taxon>
        <taxon>Ecdysozoa</taxon>
        <taxon>Arthropoda</taxon>
        <taxon>Chelicerata</taxon>
        <taxon>Arachnida</taxon>
        <taxon>Pseudoscorpiones</taxon>
        <taxon>Cheliferoidea</taxon>
        <taxon>Chernetidae</taxon>
        <taxon>Cordylochernes</taxon>
    </lineage>
</organism>
<feature type="compositionally biased region" description="Basic and acidic residues" evidence="1">
    <location>
        <begin position="122"/>
        <end position="131"/>
    </location>
</feature>